<dbReference type="GO" id="GO:0016020">
    <property type="term" value="C:membrane"/>
    <property type="evidence" value="ECO:0007669"/>
    <property type="project" value="UniProtKB-SubCell"/>
</dbReference>
<feature type="transmembrane region" description="Helical" evidence="6">
    <location>
        <begin position="56"/>
        <end position="75"/>
    </location>
</feature>
<evidence type="ECO:0008006" key="9">
    <source>
        <dbReference type="Google" id="ProtNLM"/>
    </source>
</evidence>
<comment type="subcellular location">
    <subcellularLocation>
        <location evidence="1">Membrane</location>
        <topology evidence="1">Multi-pass membrane protein</topology>
    </subcellularLocation>
</comment>
<keyword evidence="2" id="KW-0813">Transport</keyword>
<comment type="caution">
    <text evidence="7">The sequence shown here is derived from an EMBL/GenBank/DDBJ whole genome shotgun (WGS) entry which is preliminary data.</text>
</comment>
<name>A0A8T1VZU7_9STRA</name>
<evidence type="ECO:0000256" key="6">
    <source>
        <dbReference type="SAM" id="Phobius"/>
    </source>
</evidence>
<evidence type="ECO:0000256" key="4">
    <source>
        <dbReference type="ARBA" id="ARBA00022989"/>
    </source>
</evidence>
<proteinExistence type="predicted"/>
<keyword evidence="8" id="KW-1185">Reference proteome</keyword>
<feature type="transmembrane region" description="Helical" evidence="6">
    <location>
        <begin position="317"/>
        <end position="340"/>
    </location>
</feature>
<evidence type="ECO:0000256" key="1">
    <source>
        <dbReference type="ARBA" id="ARBA00004141"/>
    </source>
</evidence>
<feature type="transmembrane region" description="Helical" evidence="6">
    <location>
        <begin position="275"/>
        <end position="296"/>
    </location>
</feature>
<evidence type="ECO:0000256" key="3">
    <source>
        <dbReference type="ARBA" id="ARBA00022692"/>
    </source>
</evidence>
<dbReference type="OrthoDB" id="127722at2759"/>
<dbReference type="PANTHER" id="PTHR31585:SF5">
    <property type="entry name" value="RNA-BINDING S4 DOMAIN-CONTAINING PROTEIN"/>
    <property type="match status" value="1"/>
</dbReference>
<evidence type="ECO:0000256" key="5">
    <source>
        <dbReference type="ARBA" id="ARBA00023136"/>
    </source>
</evidence>
<gene>
    <name evidence="7" type="ORF">PHYPSEUDO_001429</name>
</gene>
<feature type="transmembrane region" description="Helical" evidence="6">
    <location>
        <begin position="138"/>
        <end position="155"/>
    </location>
</feature>
<dbReference type="Proteomes" id="UP000694044">
    <property type="component" value="Unassembled WGS sequence"/>
</dbReference>
<dbReference type="AlphaFoldDB" id="A0A8T1VZU7"/>
<dbReference type="InterPro" id="IPR039309">
    <property type="entry name" value="BT1"/>
</dbReference>
<accession>A0A8T1VZU7</accession>
<evidence type="ECO:0000313" key="7">
    <source>
        <dbReference type="EMBL" id="KAG7385479.1"/>
    </source>
</evidence>
<reference evidence="7" key="1">
    <citation type="submission" date="2021-02" db="EMBL/GenBank/DDBJ databases">
        <authorList>
            <person name="Palmer J.M."/>
        </authorList>
    </citation>
    <scope>NUCLEOTIDE SEQUENCE</scope>
    <source>
        <strain evidence="7">SCRP734</strain>
    </source>
</reference>
<dbReference type="EMBL" id="JAGDFM010000120">
    <property type="protein sequence ID" value="KAG7385479.1"/>
    <property type="molecule type" value="Genomic_DNA"/>
</dbReference>
<evidence type="ECO:0000313" key="8">
    <source>
        <dbReference type="Proteomes" id="UP000694044"/>
    </source>
</evidence>
<dbReference type="PANTHER" id="PTHR31585">
    <property type="entry name" value="FOLATE-BIOPTERIN TRANSPORTER 1, CHLOROPLASTIC"/>
    <property type="match status" value="1"/>
</dbReference>
<keyword evidence="4 6" id="KW-1133">Transmembrane helix</keyword>
<sequence>MGFTLADVAADELIRDVATHHFGMSSSPRDEDTVFEPVMTRDYGGDFDFSLEYTQVMLIIGLVALVPALLLGFTVSETPRDRRSFYQALHDIWSLVHNSGLNYVLLCRFVGGAFAGVSATAVNPVAFYYADVQPLNDTVVSFVAIVGVLWALSWVDKKGWNVNYRTVIVVGTITTLALDLGATMFTIWDVVRSQWFWIGLPVMEAIPSALDYTISTVILTEVADPSAHFTMSGLLTSVSFLAGPLGLAVAKYVGAQFDVSNQDVMTDTTHAREQLTMTFFIAYAMQLASLLWLFALPKHASEALELKLQSGTSTVRGVGLLLLLATSLPFVVAVHVLSVYEPTACLDFSGGPGC</sequence>
<feature type="transmembrane region" description="Helical" evidence="6">
    <location>
        <begin position="231"/>
        <end position="255"/>
    </location>
</feature>
<feature type="transmembrane region" description="Helical" evidence="6">
    <location>
        <begin position="167"/>
        <end position="188"/>
    </location>
</feature>
<feature type="transmembrane region" description="Helical" evidence="6">
    <location>
        <begin position="103"/>
        <end position="126"/>
    </location>
</feature>
<keyword evidence="5 6" id="KW-0472">Membrane</keyword>
<evidence type="ECO:0000256" key="2">
    <source>
        <dbReference type="ARBA" id="ARBA00022448"/>
    </source>
</evidence>
<organism evidence="7 8">
    <name type="scientific">Phytophthora pseudosyringae</name>
    <dbReference type="NCBI Taxonomy" id="221518"/>
    <lineage>
        <taxon>Eukaryota</taxon>
        <taxon>Sar</taxon>
        <taxon>Stramenopiles</taxon>
        <taxon>Oomycota</taxon>
        <taxon>Peronosporomycetes</taxon>
        <taxon>Peronosporales</taxon>
        <taxon>Peronosporaceae</taxon>
        <taxon>Phytophthora</taxon>
    </lineage>
</organism>
<keyword evidence="3 6" id="KW-0812">Transmembrane</keyword>
<protein>
    <recommendedName>
        <fullName evidence="9">Transmembrane protein</fullName>
    </recommendedName>
</protein>